<dbReference type="Proteomes" id="UP001500795">
    <property type="component" value="Unassembled WGS sequence"/>
</dbReference>
<gene>
    <name evidence="2" type="ORF">GCM10022394_14790</name>
</gene>
<evidence type="ECO:0000313" key="3">
    <source>
        <dbReference type="Proteomes" id="UP001500795"/>
    </source>
</evidence>
<proteinExistence type="predicted"/>
<dbReference type="Pfam" id="PF04287">
    <property type="entry name" value="DUF446"/>
    <property type="match status" value="1"/>
</dbReference>
<comment type="caution">
    <text evidence="2">The sequence shown here is derived from an EMBL/GenBank/DDBJ whole genome shotgun (WGS) entry which is preliminary data.</text>
</comment>
<reference evidence="3" key="1">
    <citation type="journal article" date="2019" name="Int. J. Syst. Evol. Microbiol.">
        <title>The Global Catalogue of Microorganisms (GCM) 10K type strain sequencing project: providing services to taxonomists for standard genome sequencing and annotation.</title>
        <authorList>
            <consortium name="The Broad Institute Genomics Platform"/>
            <consortium name="The Broad Institute Genome Sequencing Center for Infectious Disease"/>
            <person name="Wu L."/>
            <person name="Ma J."/>
        </authorList>
    </citation>
    <scope>NUCLEOTIDE SEQUENCE [LARGE SCALE GENOMIC DNA]</scope>
    <source>
        <strain evidence="3">JCM 17110</strain>
    </source>
</reference>
<dbReference type="EMBL" id="BAABCX010000001">
    <property type="protein sequence ID" value="GAA3536237.1"/>
    <property type="molecule type" value="Genomic_DNA"/>
</dbReference>
<protein>
    <submittedName>
        <fullName evidence="2">YqcC family protein</fullName>
    </submittedName>
</protein>
<accession>A0ABP6VLY1</accession>
<evidence type="ECO:0000313" key="2">
    <source>
        <dbReference type="EMBL" id="GAA3536237.1"/>
    </source>
</evidence>
<dbReference type="InterPro" id="IPR023376">
    <property type="entry name" value="YqcC-like_dom"/>
</dbReference>
<sequence>MNPDPQTRLYAIEQELKVLSWWQAQPPAPEALASQEPFCLDTLTFPQWLQFVLIPRMQALLDAGAPLPTSIALYPMATESFKDLPENTRALEEAIALLDESLTGKRVIREA</sequence>
<dbReference type="InterPro" id="IPR007384">
    <property type="entry name" value="UCP006257"/>
</dbReference>
<dbReference type="PANTHER" id="PTHR39586">
    <property type="entry name" value="CYTOPLASMIC PROTEIN-RELATED"/>
    <property type="match status" value="1"/>
</dbReference>
<name>A0ABP6VLY1_9GAMM</name>
<dbReference type="Gene3D" id="1.20.1440.40">
    <property type="entry name" value="YqcC-like"/>
    <property type="match status" value="1"/>
</dbReference>
<feature type="domain" description="YqcC-like" evidence="1">
    <location>
        <begin position="7"/>
        <end position="100"/>
    </location>
</feature>
<dbReference type="PIRSF" id="PIRSF006257">
    <property type="entry name" value="UCP006257"/>
    <property type="match status" value="1"/>
</dbReference>
<dbReference type="PANTHER" id="PTHR39586:SF1">
    <property type="entry name" value="CYTOPLASMIC PROTEIN"/>
    <property type="match status" value="1"/>
</dbReference>
<dbReference type="InterPro" id="IPR036814">
    <property type="entry name" value="YqcC-like_sf"/>
</dbReference>
<evidence type="ECO:0000259" key="1">
    <source>
        <dbReference type="Pfam" id="PF04287"/>
    </source>
</evidence>
<keyword evidence="3" id="KW-1185">Reference proteome</keyword>
<dbReference type="RefSeq" id="WP_344956351.1">
    <property type="nucleotide sequence ID" value="NZ_BAABCX010000001.1"/>
</dbReference>
<organism evidence="2 3">
    <name type="scientific">Zobellella aerophila</name>
    <dbReference type="NCBI Taxonomy" id="870480"/>
    <lineage>
        <taxon>Bacteria</taxon>
        <taxon>Pseudomonadati</taxon>
        <taxon>Pseudomonadota</taxon>
        <taxon>Gammaproteobacteria</taxon>
        <taxon>Aeromonadales</taxon>
        <taxon>Aeromonadaceae</taxon>
        <taxon>Zobellella</taxon>
    </lineage>
</organism>
<dbReference type="SUPFAM" id="SSF158452">
    <property type="entry name" value="YqcC-like"/>
    <property type="match status" value="1"/>
</dbReference>